<dbReference type="RefSeq" id="WP_189226253.1">
    <property type="nucleotide sequence ID" value="NZ_BMRG01000015.1"/>
</dbReference>
<dbReference type="Proteomes" id="UP000639606">
    <property type="component" value="Unassembled WGS sequence"/>
</dbReference>
<keyword evidence="3" id="KW-1185">Reference proteome</keyword>
<evidence type="ECO:0000313" key="2">
    <source>
        <dbReference type="EMBL" id="GGP74846.1"/>
    </source>
</evidence>
<protein>
    <submittedName>
        <fullName evidence="2">Uncharacterized protein</fullName>
    </submittedName>
</protein>
<dbReference type="AlphaFoldDB" id="A0A918ARU5"/>
<feature type="transmembrane region" description="Helical" evidence="1">
    <location>
        <begin position="21"/>
        <end position="38"/>
    </location>
</feature>
<reference evidence="2" key="1">
    <citation type="journal article" date="2014" name="Int. J. Syst. Evol. Microbiol.">
        <title>Complete genome sequence of Corynebacterium casei LMG S-19264T (=DSM 44701T), isolated from a smear-ripened cheese.</title>
        <authorList>
            <consortium name="US DOE Joint Genome Institute (JGI-PGF)"/>
            <person name="Walter F."/>
            <person name="Albersmeier A."/>
            <person name="Kalinowski J."/>
            <person name="Ruckert C."/>
        </authorList>
    </citation>
    <scope>NUCLEOTIDE SEQUENCE</scope>
    <source>
        <strain evidence="2">JCM 3313</strain>
    </source>
</reference>
<dbReference type="EMBL" id="BMRG01000015">
    <property type="protein sequence ID" value="GGP74846.1"/>
    <property type="molecule type" value="Genomic_DNA"/>
</dbReference>
<name>A0A918ARU5_9PSEU</name>
<sequence>MTDIRSNSPNPSPVGSSSVRPVLWVVLLVSGVANIVTVPMDINVVVDTVLGLITLSSGAALIVDHYKRRRR</sequence>
<accession>A0A918ARU5</accession>
<comment type="caution">
    <text evidence="2">The sequence shown here is derived from an EMBL/GenBank/DDBJ whole genome shotgun (WGS) entry which is preliminary data.</text>
</comment>
<feature type="transmembrane region" description="Helical" evidence="1">
    <location>
        <begin position="44"/>
        <end position="63"/>
    </location>
</feature>
<gene>
    <name evidence="2" type="ORF">GCM10010185_55400</name>
</gene>
<evidence type="ECO:0000256" key="1">
    <source>
        <dbReference type="SAM" id="Phobius"/>
    </source>
</evidence>
<keyword evidence="1" id="KW-0472">Membrane</keyword>
<keyword evidence="1" id="KW-0812">Transmembrane</keyword>
<proteinExistence type="predicted"/>
<reference evidence="2" key="2">
    <citation type="submission" date="2020-09" db="EMBL/GenBank/DDBJ databases">
        <authorList>
            <person name="Sun Q."/>
            <person name="Ohkuma M."/>
        </authorList>
    </citation>
    <scope>NUCLEOTIDE SEQUENCE</scope>
    <source>
        <strain evidence="2">JCM 3313</strain>
    </source>
</reference>
<keyword evidence="1" id="KW-1133">Transmembrane helix</keyword>
<organism evidence="2 3">
    <name type="scientific">Saccharothrix coeruleofusca</name>
    <dbReference type="NCBI Taxonomy" id="33919"/>
    <lineage>
        <taxon>Bacteria</taxon>
        <taxon>Bacillati</taxon>
        <taxon>Actinomycetota</taxon>
        <taxon>Actinomycetes</taxon>
        <taxon>Pseudonocardiales</taxon>
        <taxon>Pseudonocardiaceae</taxon>
        <taxon>Saccharothrix</taxon>
    </lineage>
</organism>
<evidence type="ECO:0000313" key="3">
    <source>
        <dbReference type="Proteomes" id="UP000639606"/>
    </source>
</evidence>